<dbReference type="Proteomes" id="UP001225034">
    <property type="component" value="Unassembled WGS sequence"/>
</dbReference>
<evidence type="ECO:0000313" key="2">
    <source>
        <dbReference type="Proteomes" id="UP001225034"/>
    </source>
</evidence>
<gene>
    <name evidence="1" type="ORF">J2S05_001350</name>
</gene>
<reference evidence="1 2" key="1">
    <citation type="submission" date="2023-07" db="EMBL/GenBank/DDBJ databases">
        <title>Genomic Encyclopedia of Type Strains, Phase IV (KMG-IV): sequencing the most valuable type-strain genomes for metagenomic binning, comparative biology and taxonomic classification.</title>
        <authorList>
            <person name="Goeker M."/>
        </authorList>
    </citation>
    <scope>NUCLEOTIDE SEQUENCE [LARGE SCALE GENOMIC DNA]</scope>
    <source>
        <strain evidence="1 2">DSM 19154</strain>
    </source>
</reference>
<keyword evidence="2" id="KW-1185">Reference proteome</keyword>
<organism evidence="1 2">
    <name type="scientific">Alkalicoccobacillus murimartini</name>
    <dbReference type="NCBI Taxonomy" id="171685"/>
    <lineage>
        <taxon>Bacteria</taxon>
        <taxon>Bacillati</taxon>
        <taxon>Bacillota</taxon>
        <taxon>Bacilli</taxon>
        <taxon>Bacillales</taxon>
        <taxon>Bacillaceae</taxon>
        <taxon>Alkalicoccobacillus</taxon>
    </lineage>
</organism>
<proteinExistence type="predicted"/>
<protein>
    <submittedName>
        <fullName evidence="1">NAD(P)-dependent dehydrogenase (Short-subunit alcohol dehydrogenase family)</fullName>
    </submittedName>
</protein>
<evidence type="ECO:0000313" key="1">
    <source>
        <dbReference type="EMBL" id="MDQ0206551.1"/>
    </source>
</evidence>
<dbReference type="RefSeq" id="WP_306981163.1">
    <property type="nucleotide sequence ID" value="NZ_JAUSUA010000002.1"/>
</dbReference>
<comment type="caution">
    <text evidence="1">The sequence shown here is derived from an EMBL/GenBank/DDBJ whole genome shotgun (WGS) entry which is preliminary data.</text>
</comment>
<sequence>MDLHTKLDVVTGAEKGIVHAIAQVMAETEVQRYSMDGGMSARLY</sequence>
<name>A0ABT9YGB6_9BACI</name>
<dbReference type="EMBL" id="JAUSUA010000002">
    <property type="protein sequence ID" value="MDQ0206551.1"/>
    <property type="molecule type" value="Genomic_DNA"/>
</dbReference>
<accession>A0ABT9YGB6</accession>